<keyword evidence="9" id="KW-0547">Nucleotide-binding</keyword>
<evidence type="ECO:0000256" key="4">
    <source>
        <dbReference type="ARBA" id="ARBA00013168"/>
    </source>
</evidence>
<dbReference type="eggNOG" id="COG0013">
    <property type="taxonomic scope" value="Bacteria"/>
</dbReference>
<dbReference type="PANTHER" id="PTHR43462:SF1">
    <property type="entry name" value="ALANYL-TRNA EDITING PROTEIN AARSD1"/>
    <property type="match status" value="1"/>
</dbReference>
<dbReference type="InterPro" id="IPR018163">
    <property type="entry name" value="Thr/Ala-tRNA-synth_IIc_edit"/>
</dbReference>
<dbReference type="Gene3D" id="3.30.980.10">
    <property type="entry name" value="Threonyl-trna Synthetase, Chain A, domain 2"/>
    <property type="match status" value="1"/>
</dbReference>
<evidence type="ECO:0000256" key="1">
    <source>
        <dbReference type="ARBA" id="ARBA00001947"/>
    </source>
</evidence>
<dbReference type="InterPro" id="IPR003156">
    <property type="entry name" value="DHHA1_dom"/>
</dbReference>
<evidence type="ECO:0000256" key="13">
    <source>
        <dbReference type="ARBA" id="ARBA00022917"/>
    </source>
</evidence>
<dbReference type="Pfam" id="PF07973">
    <property type="entry name" value="tRNA_SAD"/>
    <property type="match status" value="1"/>
</dbReference>
<comment type="cofactor">
    <cofactor evidence="1">
        <name>Zn(2+)</name>
        <dbReference type="ChEBI" id="CHEBI:29105"/>
    </cofactor>
</comment>
<dbReference type="InterPro" id="IPR018164">
    <property type="entry name" value="Ala-tRNA-synth_IIc_N"/>
</dbReference>
<evidence type="ECO:0000256" key="14">
    <source>
        <dbReference type="ARBA" id="ARBA00023146"/>
    </source>
</evidence>
<dbReference type="SUPFAM" id="SSF50447">
    <property type="entry name" value="Translation proteins"/>
    <property type="match status" value="1"/>
</dbReference>
<dbReference type="FunFam" id="3.10.310.40:FF:000001">
    <property type="entry name" value="Alanine--tRNA ligase"/>
    <property type="match status" value="1"/>
</dbReference>
<dbReference type="InterPro" id="IPR012947">
    <property type="entry name" value="tRNA_SAD"/>
</dbReference>
<keyword evidence="7" id="KW-0436">Ligase</keyword>
<evidence type="ECO:0000256" key="3">
    <source>
        <dbReference type="ARBA" id="ARBA00008226"/>
    </source>
</evidence>
<dbReference type="PROSITE" id="PS50860">
    <property type="entry name" value="AA_TRNA_LIGASE_II_ALA"/>
    <property type="match status" value="1"/>
</dbReference>
<evidence type="ECO:0000256" key="7">
    <source>
        <dbReference type="ARBA" id="ARBA00022598"/>
    </source>
</evidence>
<keyword evidence="14" id="KW-0030">Aminoacyl-tRNA synthetase</keyword>
<evidence type="ECO:0000256" key="11">
    <source>
        <dbReference type="ARBA" id="ARBA00022840"/>
    </source>
</evidence>
<organism evidence="17 18">
    <name type="scientific">Clostridium paraputrificum</name>
    <dbReference type="NCBI Taxonomy" id="29363"/>
    <lineage>
        <taxon>Bacteria</taxon>
        <taxon>Bacillati</taxon>
        <taxon>Bacillota</taxon>
        <taxon>Clostridia</taxon>
        <taxon>Eubacteriales</taxon>
        <taxon>Clostridiaceae</taxon>
        <taxon>Clostridium</taxon>
    </lineage>
</organism>
<dbReference type="AlphaFoldDB" id="A0A173ZGJ7"/>
<evidence type="ECO:0000313" key="17">
    <source>
        <dbReference type="EMBL" id="OBY10449.1"/>
    </source>
</evidence>
<dbReference type="Pfam" id="PF01411">
    <property type="entry name" value="tRNA-synt_2c"/>
    <property type="match status" value="1"/>
</dbReference>
<keyword evidence="11" id="KW-0067">ATP-binding</keyword>
<accession>A0A173ZGJ7</accession>
<evidence type="ECO:0000256" key="15">
    <source>
        <dbReference type="ARBA" id="ARBA00032577"/>
    </source>
</evidence>
<keyword evidence="8" id="KW-0479">Metal-binding</keyword>
<evidence type="ECO:0000256" key="9">
    <source>
        <dbReference type="ARBA" id="ARBA00022741"/>
    </source>
</evidence>
<dbReference type="GO" id="GO:0046872">
    <property type="term" value="F:metal ion binding"/>
    <property type="evidence" value="ECO:0007669"/>
    <property type="project" value="UniProtKB-KW"/>
</dbReference>
<dbReference type="InterPro" id="IPR009000">
    <property type="entry name" value="Transl_B-barrel_sf"/>
</dbReference>
<comment type="similarity">
    <text evidence="3">Belongs to the class-II aminoacyl-tRNA synthetase family.</text>
</comment>
<evidence type="ECO:0000256" key="12">
    <source>
        <dbReference type="ARBA" id="ARBA00022884"/>
    </source>
</evidence>
<dbReference type="Proteomes" id="UP000092714">
    <property type="component" value="Unassembled WGS sequence"/>
</dbReference>
<dbReference type="SUPFAM" id="SSF55186">
    <property type="entry name" value="ThrRS/AlaRS common domain"/>
    <property type="match status" value="1"/>
</dbReference>
<dbReference type="InterPro" id="IPR051335">
    <property type="entry name" value="Alanyl-tRNA_Editing_Enzymes"/>
</dbReference>
<name>A0A173ZGJ7_9CLOT</name>
<dbReference type="RefSeq" id="WP_027098112.1">
    <property type="nucleotide sequence ID" value="NZ_CABHIH010000002.1"/>
</dbReference>
<gene>
    <name evidence="17" type="ORF">CP373A1_07990</name>
</gene>
<sequence>MTEKLYYKDRYLKEFTANIIEYKKEDNKHSVVLDRTAFFPGGGGQWCDLGYIDEIRVLNVIEDKNKIYHILESEPKRTENIKCTIDWSRRFDGMQQHLGQHLLSGCFYTLFNANTCGIHIGNEISTVDIVGTIEEEKIREAEKMANRVICENHKVEFLMTNRKEAKKMGLRRDLATKDDEIRIVKIDDIDINACCGIHPNNTLDLQLIKIKGFEKHKGNTRITYLTGSRAIKDYLHRDFVLDNICLSLSSGTDDVVSSLSKLVDNYNSLKGDYSKVRAKLGEYEIKELVSNGESIKNVVLINNIFDNEEMKNLNKLATAICEDENRIVLFGTRDKEKCNLLFACSKNMKGLNMGALLKDSITLVDGKGGGSPLLAQGGGKNILNLECAIDYAIRRLKENI</sequence>
<evidence type="ECO:0000259" key="16">
    <source>
        <dbReference type="PROSITE" id="PS50860"/>
    </source>
</evidence>
<dbReference type="InterPro" id="IPR018165">
    <property type="entry name" value="Ala-tRNA-synth_IIc_core"/>
</dbReference>
<comment type="caution">
    <text evidence="17">The sequence shown here is derived from an EMBL/GenBank/DDBJ whole genome shotgun (WGS) entry which is preliminary data.</text>
</comment>
<feature type="domain" description="Alanyl-transfer RNA synthetases family profile" evidence="16">
    <location>
        <begin position="1"/>
        <end position="236"/>
    </location>
</feature>
<dbReference type="EC" id="6.1.1.7" evidence="4"/>
<dbReference type="GO" id="GO:0000049">
    <property type="term" value="F:tRNA binding"/>
    <property type="evidence" value="ECO:0007669"/>
    <property type="project" value="UniProtKB-KW"/>
</dbReference>
<evidence type="ECO:0000256" key="8">
    <source>
        <dbReference type="ARBA" id="ARBA00022723"/>
    </source>
</evidence>
<evidence type="ECO:0000256" key="10">
    <source>
        <dbReference type="ARBA" id="ARBA00022833"/>
    </source>
</evidence>
<dbReference type="GeneID" id="42775939"/>
<keyword evidence="12" id="KW-0694">RNA-binding</keyword>
<dbReference type="GO" id="GO:0005737">
    <property type="term" value="C:cytoplasm"/>
    <property type="evidence" value="ECO:0007669"/>
    <property type="project" value="UniProtKB-SubCell"/>
</dbReference>
<dbReference type="Gene3D" id="3.10.310.40">
    <property type="match status" value="1"/>
</dbReference>
<comment type="subcellular location">
    <subcellularLocation>
        <location evidence="2">Cytoplasm</location>
    </subcellularLocation>
</comment>
<evidence type="ECO:0000313" key="18">
    <source>
        <dbReference type="Proteomes" id="UP000092714"/>
    </source>
</evidence>
<reference evidence="17 18" key="1">
    <citation type="submission" date="2016-06" db="EMBL/GenBank/DDBJ databases">
        <authorList>
            <person name="Kjaerup R.B."/>
            <person name="Dalgaard T.S."/>
            <person name="Juul-Madsen H.R."/>
        </authorList>
    </citation>
    <scope>NUCLEOTIDE SEQUENCE [LARGE SCALE GENOMIC DNA]</scope>
    <source>
        <strain evidence="17 18">373-A1</strain>
    </source>
</reference>
<dbReference type="GO" id="GO:0006419">
    <property type="term" value="P:alanyl-tRNA aminoacylation"/>
    <property type="evidence" value="ECO:0007669"/>
    <property type="project" value="InterPro"/>
</dbReference>
<proteinExistence type="inferred from homology"/>
<dbReference type="Gene3D" id="2.40.30.130">
    <property type="match status" value="1"/>
</dbReference>
<evidence type="ECO:0000256" key="5">
    <source>
        <dbReference type="ARBA" id="ARBA00017959"/>
    </source>
</evidence>
<keyword evidence="10" id="KW-0862">Zinc</keyword>
<dbReference type="GO" id="GO:0002161">
    <property type="term" value="F:aminoacyl-tRNA deacylase activity"/>
    <property type="evidence" value="ECO:0007669"/>
    <property type="project" value="UniProtKB-ARBA"/>
</dbReference>
<dbReference type="SMART" id="SM00863">
    <property type="entry name" value="tRNA_SAD"/>
    <property type="match status" value="1"/>
</dbReference>
<dbReference type="GO" id="GO:0005524">
    <property type="term" value="F:ATP binding"/>
    <property type="evidence" value="ECO:0007669"/>
    <property type="project" value="UniProtKB-KW"/>
</dbReference>
<protein>
    <recommendedName>
        <fullName evidence="5">Alanine--tRNA ligase</fullName>
        <ecNumber evidence="4">6.1.1.7</ecNumber>
    </recommendedName>
    <alternativeName>
        <fullName evidence="15">Alanyl-tRNA synthetase</fullName>
    </alternativeName>
</protein>
<dbReference type="PANTHER" id="PTHR43462">
    <property type="entry name" value="ALANYL-TRNA EDITING PROTEIN"/>
    <property type="match status" value="1"/>
</dbReference>
<dbReference type="OrthoDB" id="9812949at2"/>
<keyword evidence="13" id="KW-0648">Protein biosynthesis</keyword>
<keyword evidence="6" id="KW-0820">tRNA-binding</keyword>
<dbReference type="Pfam" id="PF02272">
    <property type="entry name" value="DHHA1"/>
    <property type="match status" value="1"/>
</dbReference>
<keyword evidence="18" id="KW-1185">Reference proteome</keyword>
<evidence type="ECO:0000256" key="6">
    <source>
        <dbReference type="ARBA" id="ARBA00022555"/>
    </source>
</evidence>
<dbReference type="EMBL" id="MAPZ01000019">
    <property type="protein sequence ID" value="OBY10449.1"/>
    <property type="molecule type" value="Genomic_DNA"/>
</dbReference>
<evidence type="ECO:0000256" key="2">
    <source>
        <dbReference type="ARBA" id="ARBA00004496"/>
    </source>
</evidence>
<dbReference type="GO" id="GO:0004813">
    <property type="term" value="F:alanine-tRNA ligase activity"/>
    <property type="evidence" value="ECO:0007669"/>
    <property type="project" value="UniProtKB-EC"/>
</dbReference>